<dbReference type="Proteomes" id="UP000683000">
    <property type="component" value="Unassembled WGS sequence"/>
</dbReference>
<keyword evidence="3" id="KW-1185">Reference proteome</keyword>
<sequence length="133" mass="14295">MDSSKPPSPRRTRLSNTTKHPGLPDAPSKKRTPAQKRADEQSLAEEQAVKAAKAMAAVEQMGRLKERMETTQAAAIAPVKPVRPRTKTVKGQGATNAEGSQLNASQQHEGTEKVASQGPQMPVKLQETSMKGE</sequence>
<dbReference type="AlphaFoldDB" id="A0A8I3A4M1"/>
<name>A0A8I3A4M1_9AGAM</name>
<feature type="region of interest" description="Disordered" evidence="1">
    <location>
        <begin position="78"/>
        <end position="133"/>
    </location>
</feature>
<gene>
    <name evidence="2" type="ORF">JVT61DRAFT_9570</name>
</gene>
<dbReference type="OrthoDB" id="2710680at2759"/>
<organism evidence="2 3">
    <name type="scientific">Boletus reticuloceps</name>
    <dbReference type="NCBI Taxonomy" id="495285"/>
    <lineage>
        <taxon>Eukaryota</taxon>
        <taxon>Fungi</taxon>
        <taxon>Dikarya</taxon>
        <taxon>Basidiomycota</taxon>
        <taxon>Agaricomycotina</taxon>
        <taxon>Agaricomycetes</taxon>
        <taxon>Agaricomycetidae</taxon>
        <taxon>Boletales</taxon>
        <taxon>Boletineae</taxon>
        <taxon>Boletaceae</taxon>
        <taxon>Boletoideae</taxon>
        <taxon>Boletus</taxon>
    </lineage>
</organism>
<reference evidence="2" key="1">
    <citation type="submission" date="2021-03" db="EMBL/GenBank/DDBJ databases">
        <title>Evolutionary innovations through gain and loss of genes in the ectomycorrhizal Boletales.</title>
        <authorList>
            <person name="Wu G."/>
            <person name="Miyauchi S."/>
            <person name="Morin E."/>
            <person name="Yang Z.-L."/>
            <person name="Xu J."/>
            <person name="Martin F.M."/>
        </authorList>
    </citation>
    <scope>NUCLEOTIDE SEQUENCE</scope>
    <source>
        <strain evidence="2">BR01</strain>
    </source>
</reference>
<comment type="caution">
    <text evidence="2">The sequence shown here is derived from an EMBL/GenBank/DDBJ whole genome shotgun (WGS) entry which is preliminary data.</text>
</comment>
<feature type="region of interest" description="Disordered" evidence="1">
    <location>
        <begin position="1"/>
        <end position="47"/>
    </location>
</feature>
<accession>A0A8I3A4M1</accession>
<evidence type="ECO:0000313" key="3">
    <source>
        <dbReference type="Proteomes" id="UP000683000"/>
    </source>
</evidence>
<proteinExistence type="predicted"/>
<dbReference type="EMBL" id="JAGFBS010000035">
    <property type="protein sequence ID" value="KAG6371363.1"/>
    <property type="molecule type" value="Genomic_DNA"/>
</dbReference>
<evidence type="ECO:0000256" key="1">
    <source>
        <dbReference type="SAM" id="MobiDB-lite"/>
    </source>
</evidence>
<protein>
    <submittedName>
        <fullName evidence="2">Uncharacterized protein</fullName>
    </submittedName>
</protein>
<feature type="compositionally biased region" description="Polar residues" evidence="1">
    <location>
        <begin position="93"/>
        <end position="108"/>
    </location>
</feature>
<evidence type="ECO:0000313" key="2">
    <source>
        <dbReference type="EMBL" id="KAG6371363.1"/>
    </source>
</evidence>